<dbReference type="AlphaFoldDB" id="A0A453GVI4"/>
<evidence type="ECO:0000313" key="1">
    <source>
        <dbReference type="EnsemblPlants" id="AET3Gv21221100.3"/>
    </source>
</evidence>
<dbReference type="Gramene" id="AET3Gv21221100.3">
    <property type="protein sequence ID" value="AET3Gv21221100.3"/>
    <property type="gene ID" value="AET3Gv21221100"/>
</dbReference>
<sequence>WGLKQSSISEGPVRHHLLCIHPLTETVMILSLVRSSDLVHHLVDVDHITVFCQLVFKFREISTPIKSMASIMWMQQFYVYLTLNLVITNHFELTGVVGFEAITYLWRFCETSFVMSSSTYRDSDDGYKFRKKPWFGSSS</sequence>
<accession>A0A453GVI4</accession>
<organism evidence="1 2">
    <name type="scientific">Aegilops tauschii subsp. strangulata</name>
    <name type="common">Goatgrass</name>
    <dbReference type="NCBI Taxonomy" id="200361"/>
    <lineage>
        <taxon>Eukaryota</taxon>
        <taxon>Viridiplantae</taxon>
        <taxon>Streptophyta</taxon>
        <taxon>Embryophyta</taxon>
        <taxon>Tracheophyta</taxon>
        <taxon>Spermatophyta</taxon>
        <taxon>Magnoliopsida</taxon>
        <taxon>Liliopsida</taxon>
        <taxon>Poales</taxon>
        <taxon>Poaceae</taxon>
        <taxon>BOP clade</taxon>
        <taxon>Pooideae</taxon>
        <taxon>Triticodae</taxon>
        <taxon>Triticeae</taxon>
        <taxon>Triticinae</taxon>
        <taxon>Aegilops</taxon>
    </lineage>
</organism>
<proteinExistence type="predicted"/>
<reference evidence="2" key="2">
    <citation type="journal article" date="2017" name="Nat. Plants">
        <title>The Aegilops tauschii genome reveals multiple impacts of transposons.</title>
        <authorList>
            <person name="Zhao G."/>
            <person name="Zou C."/>
            <person name="Li K."/>
            <person name="Wang K."/>
            <person name="Li T."/>
            <person name="Gao L."/>
            <person name="Zhang X."/>
            <person name="Wang H."/>
            <person name="Yang Z."/>
            <person name="Liu X."/>
            <person name="Jiang W."/>
            <person name="Mao L."/>
            <person name="Kong X."/>
            <person name="Jiao Y."/>
            <person name="Jia J."/>
        </authorList>
    </citation>
    <scope>NUCLEOTIDE SEQUENCE [LARGE SCALE GENOMIC DNA]</scope>
    <source>
        <strain evidence="2">cv. AL8/78</strain>
    </source>
</reference>
<reference evidence="2" key="1">
    <citation type="journal article" date="2014" name="Science">
        <title>Ancient hybridizations among the ancestral genomes of bread wheat.</title>
        <authorList>
            <consortium name="International Wheat Genome Sequencing Consortium,"/>
            <person name="Marcussen T."/>
            <person name="Sandve S.R."/>
            <person name="Heier L."/>
            <person name="Spannagl M."/>
            <person name="Pfeifer M."/>
            <person name="Jakobsen K.S."/>
            <person name="Wulff B.B."/>
            <person name="Steuernagel B."/>
            <person name="Mayer K.F."/>
            <person name="Olsen O.A."/>
        </authorList>
    </citation>
    <scope>NUCLEOTIDE SEQUENCE [LARGE SCALE GENOMIC DNA]</scope>
    <source>
        <strain evidence="2">cv. AL8/78</strain>
    </source>
</reference>
<reference evidence="1" key="3">
    <citation type="journal article" date="2017" name="Nature">
        <title>Genome sequence of the progenitor of the wheat D genome Aegilops tauschii.</title>
        <authorList>
            <person name="Luo M.C."/>
            <person name="Gu Y.Q."/>
            <person name="Puiu D."/>
            <person name="Wang H."/>
            <person name="Twardziok S.O."/>
            <person name="Deal K.R."/>
            <person name="Huo N."/>
            <person name="Zhu T."/>
            <person name="Wang L."/>
            <person name="Wang Y."/>
            <person name="McGuire P.E."/>
            <person name="Liu S."/>
            <person name="Long H."/>
            <person name="Ramasamy R.K."/>
            <person name="Rodriguez J.C."/>
            <person name="Van S.L."/>
            <person name="Yuan L."/>
            <person name="Wang Z."/>
            <person name="Xia Z."/>
            <person name="Xiao L."/>
            <person name="Anderson O.D."/>
            <person name="Ouyang S."/>
            <person name="Liang Y."/>
            <person name="Zimin A.V."/>
            <person name="Pertea G."/>
            <person name="Qi P."/>
            <person name="Bennetzen J.L."/>
            <person name="Dai X."/>
            <person name="Dawson M.W."/>
            <person name="Muller H.G."/>
            <person name="Kugler K."/>
            <person name="Rivarola-Duarte L."/>
            <person name="Spannagl M."/>
            <person name="Mayer K.F.X."/>
            <person name="Lu F.H."/>
            <person name="Bevan M.W."/>
            <person name="Leroy P."/>
            <person name="Li P."/>
            <person name="You F.M."/>
            <person name="Sun Q."/>
            <person name="Liu Z."/>
            <person name="Lyons E."/>
            <person name="Wicker T."/>
            <person name="Salzberg S.L."/>
            <person name="Devos K.M."/>
            <person name="Dvorak J."/>
        </authorList>
    </citation>
    <scope>NUCLEOTIDE SEQUENCE [LARGE SCALE GENOMIC DNA]</scope>
    <source>
        <strain evidence="1">cv. AL8/78</strain>
    </source>
</reference>
<dbReference type="EnsemblPlants" id="AET3Gv21221100.3">
    <property type="protein sequence ID" value="AET3Gv21221100.3"/>
    <property type="gene ID" value="AET3Gv21221100"/>
</dbReference>
<dbReference type="Proteomes" id="UP000015105">
    <property type="component" value="Chromosome 3D"/>
</dbReference>
<evidence type="ECO:0000313" key="2">
    <source>
        <dbReference type="Proteomes" id="UP000015105"/>
    </source>
</evidence>
<protein>
    <submittedName>
        <fullName evidence="1">Uncharacterized protein</fullName>
    </submittedName>
</protein>
<reference evidence="1" key="4">
    <citation type="submission" date="2019-03" db="UniProtKB">
        <authorList>
            <consortium name="EnsemblPlants"/>
        </authorList>
    </citation>
    <scope>IDENTIFICATION</scope>
</reference>
<name>A0A453GVI4_AEGTS</name>
<reference evidence="1" key="5">
    <citation type="journal article" date="2021" name="G3 (Bethesda)">
        <title>Aegilops tauschii genome assembly Aet v5.0 features greater sequence contiguity and improved annotation.</title>
        <authorList>
            <person name="Wang L."/>
            <person name="Zhu T."/>
            <person name="Rodriguez J.C."/>
            <person name="Deal K.R."/>
            <person name="Dubcovsky J."/>
            <person name="McGuire P.E."/>
            <person name="Lux T."/>
            <person name="Spannagl M."/>
            <person name="Mayer K.F.X."/>
            <person name="Baldrich P."/>
            <person name="Meyers B.C."/>
            <person name="Huo N."/>
            <person name="Gu Y.Q."/>
            <person name="Zhou H."/>
            <person name="Devos K.M."/>
            <person name="Bennetzen J.L."/>
            <person name="Unver T."/>
            <person name="Budak H."/>
            <person name="Gulick P.J."/>
            <person name="Galiba G."/>
            <person name="Kalapos B."/>
            <person name="Nelson D.R."/>
            <person name="Li P."/>
            <person name="You F.M."/>
            <person name="Luo M.C."/>
            <person name="Dvorak J."/>
        </authorList>
    </citation>
    <scope>NUCLEOTIDE SEQUENCE [LARGE SCALE GENOMIC DNA]</scope>
    <source>
        <strain evidence="1">cv. AL8/78</strain>
    </source>
</reference>
<keyword evidence="2" id="KW-1185">Reference proteome</keyword>